<dbReference type="GO" id="GO:0044780">
    <property type="term" value="P:bacterial-type flagellum assembly"/>
    <property type="evidence" value="ECO:0007669"/>
    <property type="project" value="InterPro"/>
</dbReference>
<dbReference type="CDD" id="cd16098">
    <property type="entry name" value="FliS"/>
    <property type="match status" value="1"/>
</dbReference>
<keyword evidence="7" id="KW-0966">Cell projection</keyword>
<dbReference type="GO" id="GO:0071973">
    <property type="term" value="P:bacterial-type flagellum-dependent cell motility"/>
    <property type="evidence" value="ECO:0007669"/>
    <property type="project" value="TreeGrafter"/>
</dbReference>
<proteinExistence type="inferred from homology"/>
<keyword evidence="4 6" id="KW-1005">Bacterial flagellum biogenesis</keyword>
<dbReference type="Pfam" id="PF02561">
    <property type="entry name" value="FliS"/>
    <property type="match status" value="1"/>
</dbReference>
<reference evidence="7 9" key="1">
    <citation type="submission" date="2013-07" db="EMBL/GenBank/DDBJ databases">
        <authorList>
            <person name="Genoscope - CEA"/>
        </authorList>
    </citation>
    <scope>NUCLEOTIDE SEQUENCE [LARGE SCALE GENOMIC DNA]</scope>
    <source>
        <strain evidence="7">FRM16</strain>
        <strain evidence="9">FRM16 / DSM 17909</strain>
    </source>
</reference>
<dbReference type="HOGENOM" id="CLU_080373_1_0_6"/>
<evidence type="ECO:0000256" key="6">
    <source>
        <dbReference type="PIRNR" id="PIRNR039090"/>
    </source>
</evidence>
<dbReference type="EMBL" id="VNHN01000004">
    <property type="protein sequence ID" value="TYP15965.1"/>
    <property type="molecule type" value="Genomic_DNA"/>
</dbReference>
<dbReference type="EMBL" id="FO704550">
    <property type="protein sequence ID" value="CDG18001.1"/>
    <property type="molecule type" value="Genomic_DNA"/>
</dbReference>
<keyword evidence="3 6" id="KW-0963">Cytoplasm</keyword>
<evidence type="ECO:0000313" key="8">
    <source>
        <dbReference type="EMBL" id="TYP15965.1"/>
    </source>
</evidence>
<dbReference type="Gene3D" id="1.20.120.340">
    <property type="entry name" value="Flagellar protein FliS"/>
    <property type="match status" value="1"/>
</dbReference>
<dbReference type="Proteomes" id="UP000324170">
    <property type="component" value="Unassembled WGS sequence"/>
</dbReference>
<dbReference type="GO" id="GO:0005829">
    <property type="term" value="C:cytosol"/>
    <property type="evidence" value="ECO:0007669"/>
    <property type="project" value="UniProtKB-SubCell"/>
</dbReference>
<dbReference type="SUPFAM" id="SSF101116">
    <property type="entry name" value="Flagellar export chaperone FliS"/>
    <property type="match status" value="1"/>
</dbReference>
<sequence length="137" mass="15439">MYQRSASQLYAQVDLESEIMNASPYQLIQILFNGALSALRRAIILMQQGNIPEKGLAISKAINIIDNGLKEGLDFEKGGEIAQNLFALYDYMSRRLLHANLRNDEKAITEVIDLLTEISDAWRQIGPHYNASQDIVE</sequence>
<evidence type="ECO:0000256" key="4">
    <source>
        <dbReference type="ARBA" id="ARBA00022795"/>
    </source>
</evidence>
<keyword evidence="7" id="KW-0969">Cilium</keyword>
<evidence type="ECO:0000313" key="9">
    <source>
        <dbReference type="Proteomes" id="UP000032721"/>
    </source>
</evidence>
<dbReference type="PANTHER" id="PTHR34773">
    <property type="entry name" value="FLAGELLAR SECRETION CHAPERONE FLIS"/>
    <property type="match status" value="1"/>
</dbReference>
<accession>A0A068QTL9</accession>
<dbReference type="InterPro" id="IPR036584">
    <property type="entry name" value="FliS_sf"/>
</dbReference>
<name>A0A068QTL9_9GAMM</name>
<dbReference type="NCBIfam" id="TIGR00208">
    <property type="entry name" value="fliS"/>
    <property type="match status" value="1"/>
</dbReference>
<keyword evidence="5" id="KW-0143">Chaperone</keyword>
<evidence type="ECO:0000256" key="2">
    <source>
        <dbReference type="ARBA" id="ARBA00008787"/>
    </source>
</evidence>
<dbReference type="PANTHER" id="PTHR34773:SF1">
    <property type="entry name" value="FLAGELLAR SECRETION CHAPERONE FLIS"/>
    <property type="match status" value="1"/>
</dbReference>
<dbReference type="PIRSF" id="PIRSF039090">
    <property type="entry name" value="Flis"/>
    <property type="match status" value="1"/>
</dbReference>
<evidence type="ECO:0000313" key="10">
    <source>
        <dbReference type="Proteomes" id="UP000324170"/>
    </source>
</evidence>
<organism evidence="7 9">
    <name type="scientific">Xenorhabdus doucetiae</name>
    <dbReference type="NCBI Taxonomy" id="351671"/>
    <lineage>
        <taxon>Bacteria</taxon>
        <taxon>Pseudomonadati</taxon>
        <taxon>Pseudomonadota</taxon>
        <taxon>Gammaproteobacteria</taxon>
        <taxon>Enterobacterales</taxon>
        <taxon>Morganellaceae</taxon>
        <taxon>Xenorhabdus</taxon>
    </lineage>
</organism>
<evidence type="ECO:0000256" key="3">
    <source>
        <dbReference type="ARBA" id="ARBA00022490"/>
    </source>
</evidence>
<comment type="similarity">
    <text evidence="2 6">Belongs to the FliS family.</text>
</comment>
<dbReference type="RefSeq" id="WP_045971026.1">
    <property type="nucleotide sequence ID" value="NZ_CAWMED010000001.1"/>
</dbReference>
<comment type="subcellular location">
    <subcellularLocation>
        <location evidence="1 6">Cytoplasm</location>
        <location evidence="1 6">Cytosol</location>
    </subcellularLocation>
</comment>
<dbReference type="InterPro" id="IPR003713">
    <property type="entry name" value="FliS"/>
</dbReference>
<gene>
    <name evidence="7" type="primary">fliS</name>
    <name evidence="8" type="ORF">LY16_00432</name>
    <name evidence="7" type="ORF">XDD1_2302</name>
</gene>
<protein>
    <recommendedName>
        <fullName evidence="6">Flagellar secretion chaperone FliS</fullName>
    </recommendedName>
</protein>
<keyword evidence="10" id="KW-1185">Reference proteome</keyword>
<dbReference type="Proteomes" id="UP000032721">
    <property type="component" value="Chromosome"/>
</dbReference>
<dbReference type="STRING" id="351671.XDD1_2302"/>
<evidence type="ECO:0000256" key="5">
    <source>
        <dbReference type="ARBA" id="ARBA00023186"/>
    </source>
</evidence>
<dbReference type="AlphaFoldDB" id="A0A068QTL9"/>
<dbReference type="KEGG" id="xdo:XDD1_2302"/>
<dbReference type="OrthoDB" id="9792010at2"/>
<evidence type="ECO:0000256" key="1">
    <source>
        <dbReference type="ARBA" id="ARBA00004514"/>
    </source>
</evidence>
<evidence type="ECO:0000313" key="7">
    <source>
        <dbReference type="EMBL" id="CDG18001.1"/>
    </source>
</evidence>
<keyword evidence="7" id="KW-0282">Flagellum</keyword>
<reference evidence="8 10" key="2">
    <citation type="submission" date="2019-07" db="EMBL/GenBank/DDBJ databases">
        <title>Genomic Encyclopedia of Type Strains, Phase I: the one thousand microbial genomes (KMG-I) project.</title>
        <authorList>
            <person name="Kyrpides N."/>
        </authorList>
    </citation>
    <scope>NUCLEOTIDE SEQUENCE [LARGE SCALE GENOMIC DNA]</scope>
    <source>
        <strain evidence="8 10">DSM 17909</strain>
    </source>
</reference>